<dbReference type="InterPro" id="IPR035969">
    <property type="entry name" value="Rab-GAP_TBC_sf"/>
</dbReference>
<evidence type="ECO:0000256" key="1">
    <source>
        <dbReference type="ARBA" id="ARBA00022468"/>
    </source>
</evidence>
<feature type="region of interest" description="Disordered" evidence="2">
    <location>
        <begin position="379"/>
        <end position="406"/>
    </location>
</feature>
<dbReference type="InterPro" id="IPR000195">
    <property type="entry name" value="Rab-GAP-TBC_dom"/>
</dbReference>
<dbReference type="GeneID" id="19976788"/>
<protein>
    <recommendedName>
        <fullName evidence="3">Rab-GAP TBC domain-containing protein</fullName>
    </recommendedName>
</protein>
<dbReference type="STRING" id="1220924.W2SA95"/>
<feature type="compositionally biased region" description="Basic and acidic residues" evidence="2">
    <location>
        <begin position="649"/>
        <end position="672"/>
    </location>
</feature>
<dbReference type="Gene3D" id="1.10.472.80">
    <property type="entry name" value="Ypt/Rab-GAP domain of gyp1p, domain 3"/>
    <property type="match status" value="1"/>
</dbReference>
<dbReference type="PANTHER" id="PTHR22957">
    <property type="entry name" value="TBC1 DOMAIN FAMILY MEMBER GTPASE-ACTIVATING PROTEIN"/>
    <property type="match status" value="1"/>
</dbReference>
<feature type="region of interest" description="Disordered" evidence="2">
    <location>
        <begin position="566"/>
        <end position="700"/>
    </location>
</feature>
<name>W2SA95_CYPE1</name>
<evidence type="ECO:0000256" key="2">
    <source>
        <dbReference type="SAM" id="MobiDB-lite"/>
    </source>
</evidence>
<dbReference type="Gene3D" id="1.10.8.270">
    <property type="entry name" value="putative rabgap domain of human tbc1 domain family member 14 like domains"/>
    <property type="match status" value="1"/>
</dbReference>
<dbReference type="EMBL" id="KB822712">
    <property type="protein sequence ID" value="ETN45617.1"/>
    <property type="molecule type" value="Genomic_DNA"/>
</dbReference>
<dbReference type="SMART" id="SM00164">
    <property type="entry name" value="TBC"/>
    <property type="match status" value="1"/>
</dbReference>
<dbReference type="HOGENOM" id="CLU_019939_0_0_1"/>
<gene>
    <name evidence="4" type="ORF">HMPREF1541_09449</name>
</gene>
<feature type="compositionally biased region" description="Polar residues" evidence="2">
    <location>
        <begin position="602"/>
        <end position="612"/>
    </location>
</feature>
<dbReference type="FunFam" id="1.10.472.80:FF:000038">
    <property type="entry name" value="TBC1 domain family member 5"/>
    <property type="match status" value="1"/>
</dbReference>
<dbReference type="FunFam" id="1.10.8.270:FF:000031">
    <property type="entry name" value="TBC1 domain family member 5"/>
    <property type="match status" value="1"/>
</dbReference>
<dbReference type="SUPFAM" id="SSF47923">
    <property type="entry name" value="Ypt/Rab-GAP domain of gyp1p"/>
    <property type="match status" value="2"/>
</dbReference>
<evidence type="ECO:0000259" key="3">
    <source>
        <dbReference type="PROSITE" id="PS50086"/>
    </source>
</evidence>
<accession>W2SA95</accession>
<dbReference type="eggNOG" id="KOG1091">
    <property type="taxonomic scope" value="Eukaryota"/>
</dbReference>
<keyword evidence="1" id="KW-0343">GTPase activation</keyword>
<dbReference type="AlphaFoldDB" id="W2SA95"/>
<dbReference type="OrthoDB" id="27140at2759"/>
<dbReference type="VEuPathDB" id="FungiDB:HMPREF1541_09449"/>
<dbReference type="InParanoid" id="W2SA95"/>
<feature type="domain" description="Rab-GAP TBC" evidence="3">
    <location>
        <begin position="33"/>
        <end position="291"/>
    </location>
</feature>
<sequence length="700" mass="78484">MRQDIPTRWKTIFESSIGVDLRQAVRDGEGFDPCESGLRSVCWKAFLLYGPVSQASWPKQLADSRGTYTSLRDHFLRFIDHPNDLNSQADPLADDESSPWSNLRQDETNREEIFQDVTRCMQDNFFFREPETQRMLLDILFIYSKLNPDIGYRQGMHELLAPLLWVVHQDAVDIASFSVSDRQTDGVDLMLEILDSKHREADAFTLFCAVMQTAKSFYEMGDNRDSSPIITKSRRIHDDLLGAVDPELALHLQVAGVLPQIYAIRWIRLLFGREFDFKDVLRMWDILFAEKLRSDVIDMTCVAMLLRMRWTLVEADYSTAITALTHVELPDSDRDPRSLVRDAILLEKSRTPDAGALLIQKYSGRKPKVQSSDRARISIDHTPTRRNSRTPQYHLSPNPSPARFTGPQRQLETLFNDVSGGIRSRAEGWNVSKAVRGAVGEMKRNMSSLQAQAAHSRQSSVDVLSATGDAPHRDNQRLEKRVKELETRNKALARMLDGALGSLRGSKITDAETAEKAEETFNISLAKIQFVSVYLSDPDIPIPPEDTAAKMQVAPSEPPIADTAAPLEAQEESSDARASVPEVQPVGEATPSPALTAGRSPRQLSPSPQIDNAKTRPAVRPSLTDSSFSFMLGEGRHRSSFVSSVANLPEERRNSDSTDKPLNKALTHEQRQKQKQKAKERKGKEDDGFTMSSMRGGGPL</sequence>
<proteinExistence type="predicted"/>
<reference evidence="4 5" key="1">
    <citation type="submission" date="2013-03" db="EMBL/GenBank/DDBJ databases">
        <title>The Genome Sequence of Phialophora europaea CBS 101466.</title>
        <authorList>
            <consortium name="The Broad Institute Genomics Platform"/>
            <person name="Cuomo C."/>
            <person name="de Hoog S."/>
            <person name="Gorbushina A."/>
            <person name="Walker B."/>
            <person name="Young S.K."/>
            <person name="Zeng Q."/>
            <person name="Gargeya S."/>
            <person name="Fitzgerald M."/>
            <person name="Haas B."/>
            <person name="Abouelleil A."/>
            <person name="Allen A.W."/>
            <person name="Alvarado L."/>
            <person name="Arachchi H.M."/>
            <person name="Berlin A.M."/>
            <person name="Chapman S.B."/>
            <person name="Gainer-Dewar J."/>
            <person name="Goldberg J."/>
            <person name="Griggs A."/>
            <person name="Gujja S."/>
            <person name="Hansen M."/>
            <person name="Howarth C."/>
            <person name="Imamovic A."/>
            <person name="Ireland A."/>
            <person name="Larimer J."/>
            <person name="McCowan C."/>
            <person name="Murphy C."/>
            <person name="Pearson M."/>
            <person name="Poon T.W."/>
            <person name="Priest M."/>
            <person name="Roberts A."/>
            <person name="Saif S."/>
            <person name="Shea T."/>
            <person name="Sisk P."/>
            <person name="Sykes S."/>
            <person name="Wortman J."/>
            <person name="Nusbaum C."/>
            <person name="Birren B."/>
        </authorList>
    </citation>
    <scope>NUCLEOTIDE SEQUENCE [LARGE SCALE GENOMIC DNA]</scope>
    <source>
        <strain evidence="4 5">CBS 101466</strain>
    </source>
</reference>
<dbReference type="GO" id="GO:0005096">
    <property type="term" value="F:GTPase activator activity"/>
    <property type="evidence" value="ECO:0007669"/>
    <property type="project" value="UniProtKB-KW"/>
</dbReference>
<evidence type="ECO:0000313" key="5">
    <source>
        <dbReference type="Proteomes" id="UP000030752"/>
    </source>
</evidence>
<evidence type="ECO:0000313" key="4">
    <source>
        <dbReference type="EMBL" id="ETN45617.1"/>
    </source>
</evidence>
<dbReference type="PROSITE" id="PS50086">
    <property type="entry name" value="TBC_RABGAP"/>
    <property type="match status" value="1"/>
</dbReference>
<dbReference type="Proteomes" id="UP000030752">
    <property type="component" value="Unassembled WGS sequence"/>
</dbReference>
<dbReference type="RefSeq" id="XP_008712345.1">
    <property type="nucleotide sequence ID" value="XM_008714123.1"/>
</dbReference>
<keyword evidence="5" id="KW-1185">Reference proteome</keyword>
<dbReference type="Pfam" id="PF00566">
    <property type="entry name" value="RabGAP-TBC"/>
    <property type="match status" value="1"/>
</dbReference>
<dbReference type="PANTHER" id="PTHR22957:SF337">
    <property type="entry name" value="TBC1 DOMAIN FAMILY MEMBER 5"/>
    <property type="match status" value="1"/>
</dbReference>
<organism evidence="4 5">
    <name type="scientific">Cyphellophora europaea (strain CBS 101466)</name>
    <name type="common">Phialophora europaea</name>
    <dbReference type="NCBI Taxonomy" id="1220924"/>
    <lineage>
        <taxon>Eukaryota</taxon>
        <taxon>Fungi</taxon>
        <taxon>Dikarya</taxon>
        <taxon>Ascomycota</taxon>
        <taxon>Pezizomycotina</taxon>
        <taxon>Eurotiomycetes</taxon>
        <taxon>Chaetothyriomycetidae</taxon>
        <taxon>Chaetothyriales</taxon>
        <taxon>Cyphellophoraceae</taxon>
        <taxon>Cyphellophora</taxon>
    </lineage>
</organism>